<dbReference type="PANTHER" id="PTHR30273:SF2">
    <property type="entry name" value="PROTEIN FECR"/>
    <property type="match status" value="1"/>
</dbReference>
<protein>
    <recommendedName>
        <fullName evidence="4">FecR protein domain-containing protein</fullName>
    </recommendedName>
</protein>
<dbReference type="Proteomes" id="UP001371305">
    <property type="component" value="Unassembled WGS sequence"/>
</dbReference>
<evidence type="ECO:0000313" key="2">
    <source>
        <dbReference type="EMBL" id="MEK7951082.1"/>
    </source>
</evidence>
<dbReference type="EMBL" id="JBBUKT010000004">
    <property type="protein sequence ID" value="MEK7951082.1"/>
    <property type="molecule type" value="Genomic_DNA"/>
</dbReference>
<gene>
    <name evidence="2" type="ORF">WKV53_11265</name>
</gene>
<evidence type="ECO:0000313" key="3">
    <source>
        <dbReference type="Proteomes" id="UP001371305"/>
    </source>
</evidence>
<organism evidence="2 3">
    <name type="scientific">Luteolibacter soli</name>
    <dbReference type="NCBI Taxonomy" id="3135280"/>
    <lineage>
        <taxon>Bacteria</taxon>
        <taxon>Pseudomonadati</taxon>
        <taxon>Verrucomicrobiota</taxon>
        <taxon>Verrucomicrobiia</taxon>
        <taxon>Verrucomicrobiales</taxon>
        <taxon>Verrucomicrobiaceae</taxon>
        <taxon>Luteolibacter</taxon>
    </lineage>
</organism>
<proteinExistence type="predicted"/>
<dbReference type="InterPro" id="IPR012373">
    <property type="entry name" value="Ferrdict_sens_TM"/>
</dbReference>
<accession>A0ABU9AWF0</accession>
<keyword evidence="3" id="KW-1185">Reference proteome</keyword>
<evidence type="ECO:0008006" key="4">
    <source>
        <dbReference type="Google" id="ProtNLM"/>
    </source>
</evidence>
<comment type="caution">
    <text evidence="2">The sequence shown here is derived from an EMBL/GenBank/DDBJ whole genome shotgun (WGS) entry which is preliminary data.</text>
</comment>
<dbReference type="Gene3D" id="2.60.120.1440">
    <property type="match status" value="1"/>
</dbReference>
<dbReference type="RefSeq" id="WP_341404685.1">
    <property type="nucleotide sequence ID" value="NZ_JBBUKT010000004.1"/>
</dbReference>
<name>A0ABU9AWF0_9BACT</name>
<dbReference type="PANTHER" id="PTHR30273">
    <property type="entry name" value="PERIPLASMIC SIGNAL SENSOR AND SIGMA FACTOR ACTIVATOR FECR-RELATED"/>
    <property type="match status" value="1"/>
</dbReference>
<evidence type="ECO:0000256" key="1">
    <source>
        <dbReference type="SAM" id="MobiDB-lite"/>
    </source>
</evidence>
<feature type="region of interest" description="Disordered" evidence="1">
    <location>
        <begin position="124"/>
        <end position="143"/>
    </location>
</feature>
<sequence length="486" mass="52997">MQAEIPDELIDLLERLSEGDLDESGRVQLADMLRKKPELRTVVTEHFLMARALSQLERTETDFAEKTATHVAKIAGESEFGFAKKVAGKIVRRRVAKAFAAAAAIALVAVPVTLLLRQPNQPEVVKDEPVKPEQSATPPPPVEPVEKLEVATLVRMNSEQGVVSSSRPVTEGEKLEELTGLIRLDFKNGAVIAVEAPAELTVVSAMEINLKTGKLNGWCPDTAHGFKVTTDSADLKDLGTSFGITATQDGKAQFMVLDGEVEVQKGKETMRLIQGDAVKASIQDNLSNTPFDPSGFKNTWPLAQGIYATKGAVVPADPDVPDKVSLMESDDHVLVIPERRAVPFVLPLRVDIVDTGTLPGSIPDVEHLLQPTPGKHFSSFLIRFDPVGTFKPNVFKTFEGEVTFDRAVMAIITKKDTLKASDSVFAMGKWTSIYRGIELDQEDAAGNKISDSVTLTPDRRTVKVSFYAGASTDDIRVVLEDQKKDW</sequence>
<reference evidence="2 3" key="1">
    <citation type="submission" date="2024-04" db="EMBL/GenBank/DDBJ databases">
        <title>Luteolibacter sp. isolated from soil.</title>
        <authorList>
            <person name="An J."/>
        </authorList>
    </citation>
    <scope>NUCLEOTIDE SEQUENCE [LARGE SCALE GENOMIC DNA]</scope>
    <source>
        <strain evidence="2 3">Y139</strain>
    </source>
</reference>